<protein>
    <submittedName>
        <fullName evidence="3">Peptidoglycan DD-metalloendopeptidase family protein</fullName>
    </submittedName>
</protein>
<feature type="domain" description="M23ase beta-sheet core" evidence="2">
    <location>
        <begin position="249"/>
        <end position="344"/>
    </location>
</feature>
<evidence type="ECO:0000259" key="2">
    <source>
        <dbReference type="Pfam" id="PF01551"/>
    </source>
</evidence>
<dbReference type="SUPFAM" id="SSF51261">
    <property type="entry name" value="Duplicated hybrid motif"/>
    <property type="match status" value="1"/>
</dbReference>
<dbReference type="InterPro" id="IPR049511">
    <property type="entry name" value="PGH-like_rpt"/>
</dbReference>
<dbReference type="RefSeq" id="WP_208811307.1">
    <property type="nucleotide sequence ID" value="NZ_WVUH01000015.1"/>
</dbReference>
<evidence type="ECO:0000313" key="4">
    <source>
        <dbReference type="Proteomes" id="UP000823521"/>
    </source>
</evidence>
<organism evidence="3 4">
    <name type="scientific">Micromonospora echinofusca</name>
    <dbReference type="NCBI Taxonomy" id="47858"/>
    <lineage>
        <taxon>Bacteria</taxon>
        <taxon>Bacillati</taxon>
        <taxon>Actinomycetota</taxon>
        <taxon>Actinomycetes</taxon>
        <taxon>Micromonosporales</taxon>
        <taxon>Micromonosporaceae</taxon>
        <taxon>Micromonospora</taxon>
    </lineage>
</organism>
<accession>A0ABS3VKS0</accession>
<dbReference type="PANTHER" id="PTHR21666:SF270">
    <property type="entry name" value="MUREIN HYDROLASE ACTIVATOR ENVC"/>
    <property type="match status" value="1"/>
</dbReference>
<keyword evidence="4" id="KW-1185">Reference proteome</keyword>
<dbReference type="EMBL" id="WVUH01000015">
    <property type="protein sequence ID" value="MBO4205122.1"/>
    <property type="molecule type" value="Genomic_DNA"/>
</dbReference>
<name>A0ABS3VKS0_MICEH</name>
<dbReference type="InterPro" id="IPR011055">
    <property type="entry name" value="Dup_hybrid_motif"/>
</dbReference>
<feature type="chain" id="PRO_5047053317" evidence="1">
    <location>
        <begin position="28"/>
        <end position="658"/>
    </location>
</feature>
<dbReference type="CDD" id="cd12797">
    <property type="entry name" value="M23_peptidase"/>
    <property type="match status" value="1"/>
</dbReference>
<dbReference type="InterPro" id="IPR016047">
    <property type="entry name" value="M23ase_b-sheet_dom"/>
</dbReference>
<dbReference type="Proteomes" id="UP000823521">
    <property type="component" value="Unassembled WGS sequence"/>
</dbReference>
<dbReference type="Pfam" id="PF17660">
    <property type="entry name" value="BTRD1"/>
    <property type="match status" value="4"/>
</dbReference>
<keyword evidence="1" id="KW-0732">Signal</keyword>
<dbReference type="Pfam" id="PF01551">
    <property type="entry name" value="Peptidase_M23"/>
    <property type="match status" value="1"/>
</dbReference>
<dbReference type="PANTHER" id="PTHR21666">
    <property type="entry name" value="PEPTIDASE-RELATED"/>
    <property type="match status" value="1"/>
</dbReference>
<reference evidence="3 4" key="1">
    <citation type="submission" date="2019-12" db="EMBL/GenBank/DDBJ databases">
        <title>Whole genome sequencing of endophytic Actinobacterium Micromonospora sp. MPMI6T.</title>
        <authorList>
            <person name="Evv R."/>
            <person name="Podile A.R."/>
        </authorList>
    </citation>
    <scope>NUCLEOTIDE SEQUENCE [LARGE SCALE GENOMIC DNA]</scope>
    <source>
        <strain evidence="3 4">MPMI6</strain>
    </source>
</reference>
<comment type="caution">
    <text evidence="3">The sequence shown here is derived from an EMBL/GenBank/DDBJ whole genome shotgun (WGS) entry which is preliminary data.</text>
</comment>
<sequence length="658" mass="71184">MNRRKILLVTAAIPAAGVLARSGPAAAAPWPEPPISVAVEPLEAGSVAYAPLAPEFAGAPGGGKLVVRLRVTNTGTEVLNVTGITFSFPGSSVPNKIMQGVDLLFDVDVDDDGTKDGPEFQPGQSKWWSNGGVTLADDTKVKNQVYLPTPIPSSVTIQITCDGYLFAYQVTLPLTPYKVSHRLPIDVADLRPGECLKSAGDHWATGGAAGSQIYAHDVGVVGWDGAKWTSLLPGKDGTANEHFRGWNVPIRTVADGTVWAAVDGMADNTVLGSLPVPTPDPVGGNSVWIAHPDGTMTWYTHLRNGTVTVQQGDTVVAGQILGRLGNSGNSSGPHIHLETRRRSDTLRNPLRPMLFKDAWLLEMTQGTPWDPDSNLWVPALNRALPPKEMLIWPSGWHPTWYPRGKAELVLPGIRSTDYQTVFNRATEAGYRPVWVDAHEVGTQVFFNLIMRPEDGVPWVAKHGMDGTAYQNEYDLMREQGYRLINVTSYVDSGVRYAAVWRKQGGPELRAYHGWSAAAHSTEYAKLVAAGYHPVNISVVAPGDTLKYTALYLKENVGVFEAPTFLDAAGYQDAWNTNTRAGRHLVYLNAYQYAGSYRFSAVFQQYAAGSGGTAGQHHLDANALTTVLETRAQAGMLTRVLAGYNRGGTANYGAGWRRA</sequence>
<dbReference type="Gene3D" id="2.70.70.10">
    <property type="entry name" value="Glucose Permease (Domain IIA)"/>
    <property type="match status" value="1"/>
</dbReference>
<dbReference type="InterPro" id="IPR050570">
    <property type="entry name" value="Cell_wall_metabolism_enzyme"/>
</dbReference>
<proteinExistence type="predicted"/>
<evidence type="ECO:0000313" key="3">
    <source>
        <dbReference type="EMBL" id="MBO4205122.1"/>
    </source>
</evidence>
<feature type="signal peptide" evidence="1">
    <location>
        <begin position="1"/>
        <end position="27"/>
    </location>
</feature>
<evidence type="ECO:0000256" key="1">
    <source>
        <dbReference type="SAM" id="SignalP"/>
    </source>
</evidence>
<gene>
    <name evidence="3" type="ORF">GSF22_03730</name>
</gene>